<protein>
    <submittedName>
        <fullName evidence="1">Uncharacterized protein</fullName>
    </submittedName>
</protein>
<organism evidence="1 2">
    <name type="scientific">Massariosphaeria phaeospora</name>
    <dbReference type="NCBI Taxonomy" id="100035"/>
    <lineage>
        <taxon>Eukaryota</taxon>
        <taxon>Fungi</taxon>
        <taxon>Dikarya</taxon>
        <taxon>Ascomycota</taxon>
        <taxon>Pezizomycotina</taxon>
        <taxon>Dothideomycetes</taxon>
        <taxon>Pleosporomycetidae</taxon>
        <taxon>Pleosporales</taxon>
        <taxon>Pleosporales incertae sedis</taxon>
        <taxon>Massariosphaeria</taxon>
    </lineage>
</organism>
<reference evidence="1 2" key="1">
    <citation type="submission" date="2020-01" db="EMBL/GenBank/DDBJ databases">
        <authorList>
            <consortium name="DOE Joint Genome Institute"/>
            <person name="Haridas S."/>
            <person name="Albert R."/>
            <person name="Binder M."/>
            <person name="Bloem J."/>
            <person name="Labutti K."/>
            <person name="Salamov A."/>
            <person name="Andreopoulos B."/>
            <person name="Baker S.E."/>
            <person name="Barry K."/>
            <person name="Bills G."/>
            <person name="Bluhm B.H."/>
            <person name="Cannon C."/>
            <person name="Castanera R."/>
            <person name="Culley D.E."/>
            <person name="Daum C."/>
            <person name="Ezra D."/>
            <person name="Gonzalez J.B."/>
            <person name="Henrissat B."/>
            <person name="Kuo A."/>
            <person name="Liang C."/>
            <person name="Lipzen A."/>
            <person name="Lutzoni F."/>
            <person name="Magnuson J."/>
            <person name="Mondo S."/>
            <person name="Nolan M."/>
            <person name="Ohm R."/>
            <person name="Pangilinan J."/>
            <person name="Park H.-J.H."/>
            <person name="Ramirez L."/>
            <person name="Alfaro M."/>
            <person name="Sun H."/>
            <person name="Tritt A."/>
            <person name="Yoshinaga Y."/>
            <person name="Zwiers L.-H.L."/>
            <person name="Turgeon B.G."/>
            <person name="Goodwin S.B."/>
            <person name="Spatafora J.W."/>
            <person name="Crous P.W."/>
            <person name="Grigoriev I.V."/>
        </authorList>
    </citation>
    <scope>NUCLEOTIDE SEQUENCE [LARGE SCALE GENOMIC DNA]</scope>
    <source>
        <strain evidence="1 2">CBS 611.86</strain>
    </source>
</reference>
<accession>A0A7C8MRF1</accession>
<comment type="caution">
    <text evidence="1">The sequence shown here is derived from an EMBL/GenBank/DDBJ whole genome shotgun (WGS) entry which is preliminary data.</text>
</comment>
<evidence type="ECO:0000313" key="1">
    <source>
        <dbReference type="EMBL" id="KAF2873185.1"/>
    </source>
</evidence>
<dbReference type="Proteomes" id="UP000481861">
    <property type="component" value="Unassembled WGS sequence"/>
</dbReference>
<name>A0A7C8MRF1_9PLEO</name>
<sequence length="162" mass="17919">MSRRIVILFPKSASGCPSRSRFSAAFPAFFMISSTSGETWKLNWTLLGSEKSVKIPTRAVVRVAWSWARLKAVTVTVPKCDEERAWVLPLPSTEKTLVSTLRGIRACRPEGQLLALGLRNFGAEVMLGALGIAAARAMLAREVERKKCFDAIVLGDTVMRHW</sequence>
<dbReference type="AlphaFoldDB" id="A0A7C8MRF1"/>
<evidence type="ECO:0000313" key="2">
    <source>
        <dbReference type="Proteomes" id="UP000481861"/>
    </source>
</evidence>
<keyword evidence="2" id="KW-1185">Reference proteome</keyword>
<gene>
    <name evidence="1" type="ORF">BDV95DRAFT_375834</name>
</gene>
<dbReference type="EMBL" id="JAADJZ010000008">
    <property type="protein sequence ID" value="KAF2873185.1"/>
    <property type="molecule type" value="Genomic_DNA"/>
</dbReference>
<proteinExistence type="predicted"/>